<proteinExistence type="predicted"/>
<dbReference type="Proteomes" id="UP000024404">
    <property type="component" value="Unassembled WGS sequence"/>
</dbReference>
<organism evidence="1 2">
    <name type="scientific">Onchocerca volvulus</name>
    <dbReference type="NCBI Taxonomy" id="6282"/>
    <lineage>
        <taxon>Eukaryota</taxon>
        <taxon>Metazoa</taxon>
        <taxon>Ecdysozoa</taxon>
        <taxon>Nematoda</taxon>
        <taxon>Chromadorea</taxon>
        <taxon>Rhabditida</taxon>
        <taxon>Spirurina</taxon>
        <taxon>Spiruromorpha</taxon>
        <taxon>Filarioidea</taxon>
        <taxon>Onchocercidae</taxon>
        <taxon>Onchocerca</taxon>
    </lineage>
</organism>
<evidence type="ECO:0000313" key="2">
    <source>
        <dbReference type="Proteomes" id="UP000024404"/>
    </source>
</evidence>
<dbReference type="EnsemblMetazoa" id="OVOC11042.1">
    <property type="protein sequence ID" value="OVOC11042.1"/>
    <property type="gene ID" value="WBGene00247851"/>
</dbReference>
<keyword evidence="2" id="KW-1185">Reference proteome</keyword>
<name>A0A8R1TJW3_ONCVO</name>
<reference evidence="1" key="2">
    <citation type="submission" date="2022-06" db="UniProtKB">
        <authorList>
            <consortium name="EnsemblMetazoa"/>
        </authorList>
    </citation>
    <scope>IDENTIFICATION</scope>
</reference>
<dbReference type="AlphaFoldDB" id="A0A8R1TJW3"/>
<dbReference type="EMBL" id="CMVM020000346">
    <property type="status" value="NOT_ANNOTATED_CDS"/>
    <property type="molecule type" value="Genomic_DNA"/>
</dbReference>
<protein>
    <submittedName>
        <fullName evidence="1">Uncharacterized protein</fullName>
    </submittedName>
</protein>
<reference evidence="2" key="1">
    <citation type="submission" date="2013-10" db="EMBL/GenBank/DDBJ databases">
        <title>Genome sequencing of Onchocerca volvulus.</title>
        <authorList>
            <person name="Cotton J."/>
            <person name="Tsai J."/>
            <person name="Stanley E."/>
            <person name="Tracey A."/>
            <person name="Holroyd N."/>
            <person name="Lustigman S."/>
            <person name="Berriman M."/>
        </authorList>
    </citation>
    <scope>NUCLEOTIDE SEQUENCE</scope>
</reference>
<sequence>MKFDSAEKDEKLIQILPSFNNCEMSKILSLLQYHHPSQGHHHHHHYSSILRHSFFPVRNPVFLSFKAYLPISRKSLAFLSQQGLLRRIIS</sequence>
<accession>A0A8R1TJW3</accession>
<evidence type="ECO:0000313" key="1">
    <source>
        <dbReference type="EnsemblMetazoa" id="OVOC11042.1"/>
    </source>
</evidence>